<reference evidence="5" key="1">
    <citation type="submission" date="2022-09" db="EMBL/GenBank/DDBJ databases">
        <title>Diverse halophilic archaea isolated from saline environments.</title>
        <authorList>
            <person name="Cui H.-L."/>
        </authorList>
    </citation>
    <scope>NUCLEOTIDE SEQUENCE</scope>
    <source>
        <strain evidence="5">ZS-35-S2</strain>
    </source>
</reference>
<evidence type="ECO:0000256" key="2">
    <source>
        <dbReference type="ARBA" id="ARBA00022679"/>
    </source>
</evidence>
<dbReference type="InterPro" id="IPR001296">
    <property type="entry name" value="Glyco_trans_1"/>
</dbReference>
<name>A0A9E7R2K5_9EURY</name>
<feature type="domain" description="Glycosyltransferase subfamily 4-like N-terminal" evidence="4">
    <location>
        <begin position="16"/>
        <end position="179"/>
    </location>
</feature>
<dbReference type="Pfam" id="PF13439">
    <property type="entry name" value="Glyco_transf_4"/>
    <property type="match status" value="1"/>
</dbReference>
<evidence type="ECO:0000259" key="3">
    <source>
        <dbReference type="Pfam" id="PF00534"/>
    </source>
</evidence>
<accession>A0A9E7R2K5</accession>
<dbReference type="GO" id="GO:0016757">
    <property type="term" value="F:glycosyltransferase activity"/>
    <property type="evidence" value="ECO:0007669"/>
    <property type="project" value="UniProtKB-KW"/>
</dbReference>
<dbReference type="InterPro" id="IPR028098">
    <property type="entry name" value="Glyco_trans_4-like_N"/>
</dbReference>
<evidence type="ECO:0000259" key="4">
    <source>
        <dbReference type="Pfam" id="PF13439"/>
    </source>
</evidence>
<proteinExistence type="predicted"/>
<gene>
    <name evidence="5" type="ORF">N0B31_19970</name>
</gene>
<keyword evidence="2" id="KW-0808">Transferase</keyword>
<dbReference type="EMBL" id="CP104003">
    <property type="protein sequence ID" value="UWM54382.1"/>
    <property type="molecule type" value="Genomic_DNA"/>
</dbReference>
<protein>
    <submittedName>
        <fullName evidence="5">Glycosyltransferase</fullName>
    </submittedName>
</protein>
<dbReference type="CDD" id="cd03811">
    <property type="entry name" value="GT4_GT28_WabH-like"/>
    <property type="match status" value="1"/>
</dbReference>
<evidence type="ECO:0000256" key="1">
    <source>
        <dbReference type="ARBA" id="ARBA00022676"/>
    </source>
</evidence>
<keyword evidence="6" id="KW-1185">Reference proteome</keyword>
<dbReference type="SUPFAM" id="SSF53756">
    <property type="entry name" value="UDP-Glycosyltransferase/glycogen phosphorylase"/>
    <property type="match status" value="1"/>
</dbReference>
<dbReference type="GeneID" id="74944750"/>
<dbReference type="PANTHER" id="PTHR12526:SF510">
    <property type="entry name" value="D-INOSITOL 3-PHOSPHATE GLYCOSYLTRANSFERASE"/>
    <property type="match status" value="1"/>
</dbReference>
<dbReference type="AlphaFoldDB" id="A0A9E7R2K5"/>
<dbReference type="Proteomes" id="UP001057580">
    <property type="component" value="Chromosome"/>
</dbReference>
<evidence type="ECO:0000313" key="5">
    <source>
        <dbReference type="EMBL" id="UWM54382.1"/>
    </source>
</evidence>
<organism evidence="5 6">
    <name type="scientific">Salinirubellus salinus</name>
    <dbReference type="NCBI Taxonomy" id="1364945"/>
    <lineage>
        <taxon>Archaea</taxon>
        <taxon>Methanobacteriati</taxon>
        <taxon>Methanobacteriota</taxon>
        <taxon>Stenosarchaea group</taxon>
        <taxon>Halobacteria</taxon>
        <taxon>Halobacteriales</taxon>
        <taxon>Natronomonadaceae</taxon>
        <taxon>Salinirubellus</taxon>
    </lineage>
</organism>
<dbReference type="KEGG" id="ssai:N0B31_19970"/>
<dbReference type="Gene3D" id="3.40.50.2000">
    <property type="entry name" value="Glycogen Phosphorylase B"/>
    <property type="match status" value="2"/>
</dbReference>
<keyword evidence="1" id="KW-0328">Glycosyltransferase</keyword>
<evidence type="ECO:0000313" key="6">
    <source>
        <dbReference type="Proteomes" id="UP001057580"/>
    </source>
</evidence>
<dbReference type="PANTHER" id="PTHR12526">
    <property type="entry name" value="GLYCOSYLTRANSFERASE"/>
    <property type="match status" value="1"/>
</dbReference>
<dbReference type="RefSeq" id="WP_260593402.1">
    <property type="nucleotide sequence ID" value="NZ_CP104003.1"/>
</dbReference>
<feature type="domain" description="Glycosyl transferase family 1" evidence="3">
    <location>
        <begin position="195"/>
        <end position="351"/>
    </location>
</feature>
<dbReference type="Pfam" id="PF00534">
    <property type="entry name" value="Glycos_transf_1"/>
    <property type="match status" value="1"/>
</dbReference>
<sequence length="370" mass="39691">MSRAPDASFFLPSLSMGGAQRVTLTITGGLAERGYDIDLLVAYPGGDLRSEVDERVEVVDLDIPIVPGVGLLAGLPSVRSYVRRVRPNVFVSTMTFVNVVTLLSTLGDAGGTRIVLAEHDTFGMPHGPKVRLTQFLARHLYSRADQVVAVSEGVAESVVAGTRSHASDVSVFHNPIDVEAIRVEAATPVDHPWFEAEDRSVVLGVGRMARQKDFPTLVRAMDRLHDRRDDVRLVIVGKGPALEDLRDLVARLGLEDVVDLPGYVENVYAYLGNADLFALSSIREGLPTVLIEALACGTPVVATDCPSGPREILEDGALGQLVPVGDPEALATAVEETLSNPPQASRLRSRADDFAPESAIDNYEALIAGR</sequence>